<sequence length="206" mass="23110">MKREVESSESVEKEREGGKSQHHPNRVVTKGSKGKSCKGCLYYSSIRKSNARNPLCVGVSRTLQQVPSYIVGESELEASKEGRSLSDFKYACVGYSVFLDNKDNPGEKQEKRTELPACIGFEILVDQRASTPDHVPTHAHNREDAPVFSQPRAYKPAHSMGEEFLSRFTRNAGLVASGVGRNMQRVGNYIKDSVDDILYPYRRRPK</sequence>
<dbReference type="EMBL" id="CM056809">
    <property type="protein sequence ID" value="KAJ8647911.1"/>
    <property type="molecule type" value="Genomic_DNA"/>
</dbReference>
<organism evidence="1 2">
    <name type="scientific">Persea americana</name>
    <name type="common">Avocado</name>
    <dbReference type="NCBI Taxonomy" id="3435"/>
    <lineage>
        <taxon>Eukaryota</taxon>
        <taxon>Viridiplantae</taxon>
        <taxon>Streptophyta</taxon>
        <taxon>Embryophyta</taxon>
        <taxon>Tracheophyta</taxon>
        <taxon>Spermatophyta</taxon>
        <taxon>Magnoliopsida</taxon>
        <taxon>Magnoliidae</taxon>
        <taxon>Laurales</taxon>
        <taxon>Lauraceae</taxon>
        <taxon>Persea</taxon>
    </lineage>
</organism>
<dbReference type="Proteomes" id="UP001234297">
    <property type="component" value="Chromosome 1"/>
</dbReference>
<evidence type="ECO:0000313" key="2">
    <source>
        <dbReference type="Proteomes" id="UP001234297"/>
    </source>
</evidence>
<proteinExistence type="predicted"/>
<accession>A0ACC2MQF2</accession>
<gene>
    <name evidence="1" type="ORF">MRB53_000934</name>
</gene>
<name>A0ACC2MQF2_PERAE</name>
<keyword evidence="2" id="KW-1185">Reference proteome</keyword>
<evidence type="ECO:0000313" key="1">
    <source>
        <dbReference type="EMBL" id="KAJ8647911.1"/>
    </source>
</evidence>
<comment type="caution">
    <text evidence="1">The sequence shown here is derived from an EMBL/GenBank/DDBJ whole genome shotgun (WGS) entry which is preliminary data.</text>
</comment>
<protein>
    <submittedName>
        <fullName evidence="1">Uncharacterized protein</fullName>
    </submittedName>
</protein>
<reference evidence="1 2" key="1">
    <citation type="journal article" date="2022" name="Hortic Res">
        <title>A haplotype resolved chromosomal level avocado genome allows analysis of novel avocado genes.</title>
        <authorList>
            <person name="Nath O."/>
            <person name="Fletcher S.J."/>
            <person name="Hayward A."/>
            <person name="Shaw L.M."/>
            <person name="Masouleh A.K."/>
            <person name="Furtado A."/>
            <person name="Henry R.J."/>
            <person name="Mitter N."/>
        </authorList>
    </citation>
    <scope>NUCLEOTIDE SEQUENCE [LARGE SCALE GENOMIC DNA]</scope>
    <source>
        <strain evidence="2">cv. Hass</strain>
    </source>
</reference>